<name>A0A101CFA6_9FLAO</name>
<feature type="transmembrane region" description="Helical" evidence="1">
    <location>
        <begin position="22"/>
        <end position="42"/>
    </location>
</feature>
<evidence type="ECO:0000313" key="3">
    <source>
        <dbReference type="Proteomes" id="UP000054388"/>
    </source>
</evidence>
<dbReference type="EMBL" id="LMAI01000010">
    <property type="protein sequence ID" value="KUJ55157.1"/>
    <property type="molecule type" value="Genomic_DNA"/>
</dbReference>
<accession>A0A101CFA6</accession>
<evidence type="ECO:0000313" key="2">
    <source>
        <dbReference type="EMBL" id="KUJ55157.1"/>
    </source>
</evidence>
<organism evidence="2 3">
    <name type="scientific">Chryseobacterium aquaticum subsp. greenlandense</name>
    <dbReference type="NCBI Taxonomy" id="345663"/>
    <lineage>
        <taxon>Bacteria</taxon>
        <taxon>Pseudomonadati</taxon>
        <taxon>Bacteroidota</taxon>
        <taxon>Flavobacteriia</taxon>
        <taxon>Flavobacteriales</taxon>
        <taxon>Weeksellaceae</taxon>
        <taxon>Chryseobacterium group</taxon>
        <taxon>Chryseobacterium</taxon>
    </lineage>
</organism>
<keyword evidence="1" id="KW-0812">Transmembrane</keyword>
<sequence>MLTNSWFYIKDFTVTGNIGDTIGGITAPFLSVLGSVLVFIAFKEQVKANNLVQKQFIQQNFDQLFFRLMDNQQVKILNYSINANKEYKSFEALDYLNKQLLKEMNKQMCNWGRHIICKYTEKIADDYFIRIYTRDTVLGNAFPIKEAIQLKNDLLTKNYNDRWEYLKSYVGSTNHESAKQKDVLESIANVYFYNTI</sequence>
<evidence type="ECO:0000256" key="1">
    <source>
        <dbReference type="SAM" id="Phobius"/>
    </source>
</evidence>
<proteinExistence type="predicted"/>
<gene>
    <name evidence="2" type="ORF">AR686_16580</name>
</gene>
<keyword evidence="1" id="KW-1133">Transmembrane helix</keyword>
<comment type="caution">
    <text evidence="2">The sequence shown here is derived from an EMBL/GenBank/DDBJ whole genome shotgun (WGS) entry which is preliminary data.</text>
</comment>
<dbReference type="Proteomes" id="UP000054388">
    <property type="component" value="Unassembled WGS sequence"/>
</dbReference>
<protein>
    <submittedName>
        <fullName evidence="2">Uncharacterized protein</fullName>
    </submittedName>
</protein>
<keyword evidence="1" id="KW-0472">Membrane</keyword>
<dbReference type="AlphaFoldDB" id="A0A101CFA6"/>
<reference evidence="2 3" key="1">
    <citation type="submission" date="2015-10" db="EMBL/GenBank/DDBJ databases">
        <title>Genome sequence of Chryseobacterium greenlandense.</title>
        <authorList>
            <person name="Newman J."/>
            <person name="Fischer K."/>
            <person name="Miller J."/>
        </authorList>
    </citation>
    <scope>NUCLEOTIDE SEQUENCE [LARGE SCALE GENOMIC DNA]</scope>
    <source>
        <strain evidence="2 3">UMB34</strain>
    </source>
</reference>